<keyword evidence="1" id="KW-0472">Membrane</keyword>
<evidence type="ECO:0000256" key="1">
    <source>
        <dbReference type="SAM" id="Phobius"/>
    </source>
</evidence>
<dbReference type="AlphaFoldDB" id="A0A1A9WUN1"/>
<evidence type="ECO:0000313" key="2">
    <source>
        <dbReference type="EnsemblMetazoa" id="GBRI032923-PA"/>
    </source>
</evidence>
<sequence length="104" mass="11883">MYSALRKDRLHLDSNRYPRCTTFTFGSLKCIPPNLIALTICDVERSDYNISVTTACDIISIQCTAMQHSLVCVVRPNFCHIWLNSFTSIDFFALTAIFSIILRE</sequence>
<reference evidence="3" key="1">
    <citation type="submission" date="2014-03" db="EMBL/GenBank/DDBJ databases">
        <authorList>
            <person name="Aksoy S."/>
            <person name="Warren W."/>
            <person name="Wilson R.K."/>
        </authorList>
    </citation>
    <scope>NUCLEOTIDE SEQUENCE [LARGE SCALE GENOMIC DNA]</scope>
    <source>
        <strain evidence="3">IAEA</strain>
    </source>
</reference>
<dbReference type="EnsemblMetazoa" id="GBRI032923-RA">
    <property type="protein sequence ID" value="GBRI032923-PA"/>
    <property type="gene ID" value="GBRI032923"/>
</dbReference>
<keyword evidence="1" id="KW-0812">Transmembrane</keyword>
<feature type="transmembrane region" description="Helical" evidence="1">
    <location>
        <begin position="81"/>
        <end position="102"/>
    </location>
</feature>
<organism evidence="2 3">
    <name type="scientific">Glossina brevipalpis</name>
    <dbReference type="NCBI Taxonomy" id="37001"/>
    <lineage>
        <taxon>Eukaryota</taxon>
        <taxon>Metazoa</taxon>
        <taxon>Ecdysozoa</taxon>
        <taxon>Arthropoda</taxon>
        <taxon>Hexapoda</taxon>
        <taxon>Insecta</taxon>
        <taxon>Pterygota</taxon>
        <taxon>Neoptera</taxon>
        <taxon>Endopterygota</taxon>
        <taxon>Diptera</taxon>
        <taxon>Brachycera</taxon>
        <taxon>Muscomorpha</taxon>
        <taxon>Hippoboscoidea</taxon>
        <taxon>Glossinidae</taxon>
        <taxon>Glossina</taxon>
    </lineage>
</organism>
<accession>A0A1A9WUN1</accession>
<keyword evidence="1" id="KW-1133">Transmembrane helix</keyword>
<dbReference type="VEuPathDB" id="VectorBase:GBRI032923"/>
<keyword evidence="3" id="KW-1185">Reference proteome</keyword>
<protein>
    <submittedName>
        <fullName evidence="2">Uncharacterized protein</fullName>
    </submittedName>
</protein>
<dbReference type="Proteomes" id="UP000091820">
    <property type="component" value="Unassembled WGS sequence"/>
</dbReference>
<name>A0A1A9WUN1_9MUSC</name>
<proteinExistence type="predicted"/>
<reference evidence="2" key="2">
    <citation type="submission" date="2020-05" db="UniProtKB">
        <authorList>
            <consortium name="EnsemblMetazoa"/>
        </authorList>
    </citation>
    <scope>IDENTIFICATION</scope>
    <source>
        <strain evidence="2">IAEA</strain>
    </source>
</reference>
<evidence type="ECO:0000313" key="3">
    <source>
        <dbReference type="Proteomes" id="UP000091820"/>
    </source>
</evidence>